<proteinExistence type="predicted"/>
<dbReference type="Proteomes" id="UP000033423">
    <property type="component" value="Unassembled WGS sequence"/>
</dbReference>
<name>A0A0F3H443_9BACT</name>
<evidence type="ECO:0000313" key="2">
    <source>
        <dbReference type="Proteomes" id="UP000033423"/>
    </source>
</evidence>
<dbReference type="EMBL" id="LACI01000040">
    <property type="protein sequence ID" value="KJU87728.1"/>
    <property type="molecule type" value="Genomic_DNA"/>
</dbReference>
<dbReference type="AlphaFoldDB" id="A0A0F3H443"/>
<gene>
    <name evidence="1" type="ORF">MBAV_000079</name>
</gene>
<keyword evidence="2" id="KW-1185">Reference proteome</keyword>
<sequence length="98" mass="10860">MPLVLVDVVDDRCALGSDLCEESIRVCLDPLVIAVSPLDLELVYIALFQAWHKYLPYAKGAAQAHLMPSAVPVIEVADHADPQCVWCPYGKEYTRYAV</sequence>
<evidence type="ECO:0000313" key="1">
    <source>
        <dbReference type="EMBL" id="KJU87728.1"/>
    </source>
</evidence>
<reference evidence="1 2" key="1">
    <citation type="submission" date="2015-02" db="EMBL/GenBank/DDBJ databases">
        <title>Single-cell genomics of uncultivated deep-branching MTB reveals a conserved set of magnetosome genes.</title>
        <authorList>
            <person name="Kolinko S."/>
            <person name="Richter M."/>
            <person name="Glockner F.O."/>
            <person name="Brachmann A."/>
            <person name="Schuler D."/>
        </authorList>
    </citation>
    <scope>NUCLEOTIDE SEQUENCE [LARGE SCALE GENOMIC DNA]</scope>
    <source>
        <strain evidence="1">TM-1</strain>
    </source>
</reference>
<accession>A0A0F3H443</accession>
<organism evidence="1 2">
    <name type="scientific">Candidatus Magnetobacterium bavaricum</name>
    <dbReference type="NCBI Taxonomy" id="29290"/>
    <lineage>
        <taxon>Bacteria</taxon>
        <taxon>Pseudomonadati</taxon>
        <taxon>Nitrospirota</taxon>
        <taxon>Thermodesulfovibrionia</taxon>
        <taxon>Thermodesulfovibrionales</taxon>
        <taxon>Candidatus Magnetobacteriaceae</taxon>
        <taxon>Candidatus Magnetobacterium</taxon>
    </lineage>
</organism>
<comment type="caution">
    <text evidence="1">The sequence shown here is derived from an EMBL/GenBank/DDBJ whole genome shotgun (WGS) entry which is preliminary data.</text>
</comment>
<protein>
    <submittedName>
        <fullName evidence="1">Uncharacterized protein</fullName>
    </submittedName>
</protein>